<dbReference type="InterPro" id="IPR003827">
    <property type="entry name" value="tRNA_yW-synthesising"/>
</dbReference>
<keyword evidence="5" id="KW-0489">Methyltransferase</keyword>
<evidence type="ECO:0000256" key="3">
    <source>
        <dbReference type="ARBA" id="ARBA00012750"/>
    </source>
</evidence>
<dbReference type="InterPro" id="IPR036602">
    <property type="entry name" value="tRNA_yW-synthesising-like_sf"/>
</dbReference>
<evidence type="ECO:0000259" key="12">
    <source>
        <dbReference type="Pfam" id="PF02676"/>
    </source>
</evidence>
<dbReference type="SUPFAM" id="SSF111278">
    <property type="entry name" value="SSo0622-like"/>
    <property type="match status" value="1"/>
</dbReference>
<keyword evidence="6" id="KW-0808">Transferase</keyword>
<evidence type="ECO:0000313" key="14">
    <source>
        <dbReference type="Proteomes" id="UP001162483"/>
    </source>
</evidence>
<accession>A0ABN9GWB6</accession>
<dbReference type="Gene3D" id="3.30.1960.10">
    <property type="entry name" value="tRNA wybutosine-synthesizing-like"/>
    <property type="match status" value="1"/>
</dbReference>
<comment type="similarity">
    <text evidence="2">Belongs to the TYW3 family.</text>
</comment>
<organism evidence="13 14">
    <name type="scientific">Staurois parvus</name>
    <dbReference type="NCBI Taxonomy" id="386267"/>
    <lineage>
        <taxon>Eukaryota</taxon>
        <taxon>Metazoa</taxon>
        <taxon>Chordata</taxon>
        <taxon>Craniata</taxon>
        <taxon>Vertebrata</taxon>
        <taxon>Euteleostomi</taxon>
        <taxon>Amphibia</taxon>
        <taxon>Batrachia</taxon>
        <taxon>Anura</taxon>
        <taxon>Neobatrachia</taxon>
        <taxon>Ranoidea</taxon>
        <taxon>Ranidae</taxon>
        <taxon>Staurois</taxon>
    </lineage>
</organism>
<evidence type="ECO:0000256" key="6">
    <source>
        <dbReference type="ARBA" id="ARBA00022679"/>
    </source>
</evidence>
<evidence type="ECO:0000256" key="11">
    <source>
        <dbReference type="ARBA" id="ARBA00049202"/>
    </source>
</evidence>
<reference evidence="13" key="1">
    <citation type="submission" date="2023-05" db="EMBL/GenBank/DDBJ databases">
        <authorList>
            <person name="Stuckert A."/>
        </authorList>
    </citation>
    <scope>NUCLEOTIDE SEQUENCE</scope>
</reference>
<dbReference type="PANTHER" id="PTHR48418">
    <property type="entry name" value="TRNA WYBUTOSINE-SYNTHESIZING PROTEIN 3"/>
    <property type="match status" value="1"/>
</dbReference>
<proteinExistence type="inferred from homology"/>
<keyword evidence="14" id="KW-1185">Reference proteome</keyword>
<dbReference type="PANTHER" id="PTHR48418:SF1">
    <property type="entry name" value="TRNA WYBUTOSINE-SYNTHESIZING PROTEIN 3"/>
    <property type="match status" value="1"/>
</dbReference>
<evidence type="ECO:0000256" key="9">
    <source>
        <dbReference type="ARBA" id="ARBA00025378"/>
    </source>
</evidence>
<keyword evidence="8" id="KW-0819">tRNA processing</keyword>
<comment type="caution">
    <text evidence="13">The sequence shown here is derived from an EMBL/GenBank/DDBJ whole genome shotgun (WGS) entry which is preliminary data.</text>
</comment>
<keyword evidence="7" id="KW-0949">S-adenosyl-L-methionine</keyword>
<evidence type="ECO:0000256" key="1">
    <source>
        <dbReference type="ARBA" id="ARBA00004797"/>
    </source>
</evidence>
<dbReference type="Pfam" id="PF02676">
    <property type="entry name" value="TYW3"/>
    <property type="match status" value="1"/>
</dbReference>
<gene>
    <name evidence="13" type="ORF">SPARVUS_LOCUS14930998</name>
</gene>
<evidence type="ECO:0000256" key="8">
    <source>
        <dbReference type="ARBA" id="ARBA00022694"/>
    </source>
</evidence>
<dbReference type="Proteomes" id="UP001162483">
    <property type="component" value="Unassembled WGS sequence"/>
</dbReference>
<evidence type="ECO:0000313" key="13">
    <source>
        <dbReference type="EMBL" id="CAI9613753.1"/>
    </source>
</evidence>
<comment type="function">
    <text evidence="9">Probable S-adenosyl-L-methionine-dependent methyltransferase that acts as a component of the wybutosine biosynthesis pathway. Wybutosine is a hyper modified guanosine with a tricyclic base found at the 3'-position adjacent to the anticodon of eukaryotic phenylalanine tRNA.</text>
</comment>
<name>A0ABN9GWB6_9NEOB</name>
<evidence type="ECO:0000256" key="2">
    <source>
        <dbReference type="ARBA" id="ARBA00008569"/>
    </source>
</evidence>
<comment type="pathway">
    <text evidence="1">tRNA modification; wybutosine-tRNA(Phe) biosynthesis.</text>
</comment>
<sequence>MELHAETYFDCSNMETESSISSQQCQNQSGPCSLVNPKTISNSHKQQTLPSIGPFSHWKLQASFKTDLSKKGSVDKDIEEIVQHINLQDCYFTTSSCSGRIIIIDENPDLAVVQKENCLWLFVTHDLCSTDDVVTAVQKSSGDAVLKFEPFVMHVQCRTLEDAQLLHSVAINSAFRNSGITVGKKGKIIMAVRSTHCMEVPLSHKGKCLVSNEYIEYLVQTANRKKWKRTRQESPDSLAAFRLLYRKGMARVRESTRKGQTAQCTLVGGEDRR</sequence>
<dbReference type="EC" id="2.1.1.282" evidence="3"/>
<dbReference type="EMBL" id="CATNWA010019535">
    <property type="protein sequence ID" value="CAI9613753.1"/>
    <property type="molecule type" value="Genomic_DNA"/>
</dbReference>
<evidence type="ECO:0000256" key="7">
    <source>
        <dbReference type="ARBA" id="ARBA00022691"/>
    </source>
</evidence>
<comment type="catalytic activity">
    <reaction evidence="11">
        <text>4-demethyl-7-[(3S)-3-amino-3-carboxypropyl]wyosine(37) in tRNA(Phe) + S-adenosyl-L-methionine = 7-[(3S)-3-amino-3-carboxypropyl]wyosine(37) in tRNA(Phe) + S-adenosyl-L-homocysteine + H(+)</text>
        <dbReference type="Rhea" id="RHEA:36635"/>
        <dbReference type="Rhea" id="RHEA-COMP:10378"/>
        <dbReference type="Rhea" id="RHEA-COMP:10379"/>
        <dbReference type="ChEBI" id="CHEBI:15378"/>
        <dbReference type="ChEBI" id="CHEBI:57856"/>
        <dbReference type="ChEBI" id="CHEBI:59789"/>
        <dbReference type="ChEBI" id="CHEBI:73543"/>
        <dbReference type="ChEBI" id="CHEBI:73550"/>
        <dbReference type="EC" id="2.1.1.282"/>
    </reaction>
</comment>
<protein>
    <recommendedName>
        <fullName evidence="4">tRNA wybutosine-synthesizing protein 3 homolog</fullName>
        <ecNumber evidence="3">2.1.1.282</ecNumber>
    </recommendedName>
    <alternativeName>
        <fullName evidence="10">tRNA(Phe) 7-((3-amino-3-carboxypropyl)-4-demethylwyosine(37)-N(4))-methyltransferase</fullName>
    </alternativeName>
</protein>
<evidence type="ECO:0000256" key="10">
    <source>
        <dbReference type="ARBA" id="ARBA00030554"/>
    </source>
</evidence>
<evidence type="ECO:0000256" key="4">
    <source>
        <dbReference type="ARBA" id="ARBA00016536"/>
    </source>
</evidence>
<feature type="domain" description="tRNA wybutosine-synthesizing protein" evidence="12">
    <location>
        <begin position="64"/>
        <end position="225"/>
    </location>
</feature>
<evidence type="ECO:0000256" key="5">
    <source>
        <dbReference type="ARBA" id="ARBA00022603"/>
    </source>
</evidence>